<evidence type="ECO:0000313" key="6">
    <source>
        <dbReference type="EMBL" id="GHH97826.1"/>
    </source>
</evidence>
<dbReference type="Pfam" id="PF12833">
    <property type="entry name" value="HTH_18"/>
    <property type="match status" value="1"/>
</dbReference>
<evidence type="ECO:0000313" key="7">
    <source>
        <dbReference type="Proteomes" id="UP000637074"/>
    </source>
</evidence>
<feature type="transmembrane region" description="Helical" evidence="4">
    <location>
        <begin position="15"/>
        <end position="33"/>
    </location>
</feature>
<dbReference type="InterPro" id="IPR018060">
    <property type="entry name" value="HTH_AraC"/>
</dbReference>
<dbReference type="PROSITE" id="PS00041">
    <property type="entry name" value="HTH_ARAC_FAMILY_1"/>
    <property type="match status" value="1"/>
</dbReference>
<keyword evidence="2" id="KW-0238">DNA-binding</keyword>
<keyword evidence="3" id="KW-0804">Transcription</keyword>
<evidence type="ECO:0000259" key="5">
    <source>
        <dbReference type="PROSITE" id="PS01124"/>
    </source>
</evidence>
<keyword evidence="4" id="KW-0812">Transmembrane</keyword>
<dbReference type="PANTHER" id="PTHR43280:SF29">
    <property type="entry name" value="ARAC-FAMILY TRANSCRIPTIONAL REGULATOR"/>
    <property type="match status" value="1"/>
</dbReference>
<keyword evidence="7" id="KW-1185">Reference proteome</keyword>
<keyword evidence="4" id="KW-0472">Membrane</keyword>
<comment type="caution">
    <text evidence="6">The sequence shown here is derived from an EMBL/GenBank/DDBJ whole genome shotgun (WGS) entry which is preliminary data.</text>
</comment>
<reference evidence="6 7" key="1">
    <citation type="journal article" date="2022" name="Int. J. Syst. Evol. Microbiol.">
        <title>Neobacillus kokaensis sp. nov., isolated from soil.</title>
        <authorList>
            <person name="Yuki K."/>
            <person name="Matsubara H."/>
            <person name="Yamaguchi S."/>
        </authorList>
    </citation>
    <scope>NUCLEOTIDE SEQUENCE [LARGE SCALE GENOMIC DNA]</scope>
    <source>
        <strain evidence="6 7">LOB 377</strain>
    </source>
</reference>
<feature type="transmembrane region" description="Helical" evidence="4">
    <location>
        <begin position="292"/>
        <end position="317"/>
    </location>
</feature>
<proteinExistence type="predicted"/>
<keyword evidence="1" id="KW-0805">Transcription regulation</keyword>
<dbReference type="InterPro" id="IPR020449">
    <property type="entry name" value="Tscrpt_reg_AraC-type_HTH"/>
</dbReference>
<dbReference type="InterPro" id="IPR018062">
    <property type="entry name" value="HTH_AraC-typ_CS"/>
</dbReference>
<gene>
    <name evidence="6" type="ORF">AM1BK_13690</name>
</gene>
<dbReference type="EMBL" id="BNDS01000004">
    <property type="protein sequence ID" value="GHH97826.1"/>
    <property type="molecule type" value="Genomic_DNA"/>
</dbReference>
<dbReference type="Gene3D" id="1.10.10.60">
    <property type="entry name" value="Homeodomain-like"/>
    <property type="match status" value="2"/>
</dbReference>
<organism evidence="6 7">
    <name type="scientific">Neobacillus kokaensis</name>
    <dbReference type="NCBI Taxonomy" id="2759023"/>
    <lineage>
        <taxon>Bacteria</taxon>
        <taxon>Bacillati</taxon>
        <taxon>Bacillota</taxon>
        <taxon>Bacilli</taxon>
        <taxon>Bacillales</taxon>
        <taxon>Bacillaceae</taxon>
        <taxon>Neobacillus</taxon>
    </lineage>
</organism>
<dbReference type="SMART" id="SM00342">
    <property type="entry name" value="HTH_ARAC"/>
    <property type="match status" value="1"/>
</dbReference>
<dbReference type="RefSeq" id="WP_191271068.1">
    <property type="nucleotide sequence ID" value="NZ_BNDS01000004.1"/>
</dbReference>
<sequence>MFARLEKINIFRKFLLSYILILVIPLLASVIVYKVSIHKLKDYATENSKNLLNQTKDIIDQKNEEIEKFVFQMSLNPDINQLMYRKSKNDINFGYEAYKVRNSLQPYLYTNKLFSNFYIYFNQIDTIVSPKSSYVRTKDFYNTHVYEGLGYDEWKKTIHQTYLSRYFMPATMVKIGKGTKPIITYVQSLPFSEKGNPKANIVVMINGAEITSMLHRISSQYDGAAFIVNEKGDFIIGDNINDKMIMFDKSNGKIKLKNHDKKFMYIETKSNNNKWTYVAVLSKKKLSADISFMQTISIVIAIITIIVGLLMALLFSYKNCIPLNRLLGMMKITDARKVTNPYDFIHSNVEDIIAKNDTLKEQLQNQLPIMQDSVLRKLAIGELTSTKEAQALIEQANMPLKGHYGYVGIVQIIHLLNELDKDMLDEMNVAQIYIQNELTDIFLGDVLHSNIEKDQVLFLLSFEKQISPQETKNVEETLNLLINQLEKKYSLKVNIGLGSQFEQVLDIHQSFEEAKGSLPFIQAIHHKGSLYRFKQKYKEDTVDYYYPVELELRLINAVKSGEINEVKEIFDKVLIENIENRALSYQTGKQLFASLKGTVIRIYLKNTQLNPVLVQKIRNRLEELYSIKGSFGENLKRIKEILIEVSQSIYESKAVGRHQVIHRIKEWIKKNYQDPDLSLYKIADAVGLPEKMLPSIFKEHVGVNISDFIEDVRISFAKSKLIHSQDSIEEIALLSGYNSAHSFRRAFKRNTGSSPSEFRKMLKEA</sequence>
<evidence type="ECO:0000256" key="3">
    <source>
        <dbReference type="ARBA" id="ARBA00023163"/>
    </source>
</evidence>
<dbReference type="PRINTS" id="PR00032">
    <property type="entry name" value="HTHARAC"/>
</dbReference>
<dbReference type="Proteomes" id="UP000637074">
    <property type="component" value="Unassembled WGS sequence"/>
</dbReference>
<feature type="domain" description="HTH araC/xylS-type" evidence="5">
    <location>
        <begin position="662"/>
        <end position="761"/>
    </location>
</feature>
<evidence type="ECO:0000256" key="1">
    <source>
        <dbReference type="ARBA" id="ARBA00023015"/>
    </source>
</evidence>
<dbReference type="PROSITE" id="PS01124">
    <property type="entry name" value="HTH_ARAC_FAMILY_2"/>
    <property type="match status" value="1"/>
</dbReference>
<evidence type="ECO:0000256" key="4">
    <source>
        <dbReference type="SAM" id="Phobius"/>
    </source>
</evidence>
<name>A0ABQ3N8Y4_9BACI</name>
<dbReference type="InterPro" id="IPR009057">
    <property type="entry name" value="Homeodomain-like_sf"/>
</dbReference>
<evidence type="ECO:0000256" key="2">
    <source>
        <dbReference type="ARBA" id="ARBA00023125"/>
    </source>
</evidence>
<keyword evidence="4" id="KW-1133">Transmembrane helix</keyword>
<dbReference type="SUPFAM" id="SSF46689">
    <property type="entry name" value="Homeodomain-like"/>
    <property type="match status" value="1"/>
</dbReference>
<accession>A0ABQ3N8Y4</accession>
<dbReference type="PANTHER" id="PTHR43280">
    <property type="entry name" value="ARAC-FAMILY TRANSCRIPTIONAL REGULATOR"/>
    <property type="match status" value="1"/>
</dbReference>
<protein>
    <recommendedName>
        <fullName evidence="5">HTH araC/xylS-type domain-containing protein</fullName>
    </recommendedName>
</protein>